<dbReference type="InterPro" id="IPR001753">
    <property type="entry name" value="Enoyl-CoA_hydra/iso"/>
</dbReference>
<dbReference type="GO" id="GO:0016829">
    <property type="term" value="F:lyase activity"/>
    <property type="evidence" value="ECO:0007669"/>
    <property type="project" value="UniProtKB-KW"/>
</dbReference>
<sequence length="275" mass="30832">MTETNTTPDPVLVEFDNGIAFVTLNRPEKRNAMNPKLNIRMLEVLDELEADDRCGVLVLRGAGQSWSAGMDLKEYFRENDGKGRAAVLKSRRQSGGWWNRLMYFEKPTIAMVNGWCFGGAFTPLVSCDLAIAADEATFGLSEINWGILPGGNVTRAVAEVMNHRDSLYYIMTGETFGGQKAREMGLVNESVPLADLETRVRALCASLLEKNPVVLKAAKDTFKRVRNMPWEQADDYIYAKLEQMLFLDKSNGRAEGLKQFLDDKTYRPGLGAYKR</sequence>
<dbReference type="Gene3D" id="6.10.250.2850">
    <property type="match status" value="1"/>
</dbReference>
<accession>A0A7C1P0U7</accession>
<evidence type="ECO:0000256" key="2">
    <source>
        <dbReference type="RuleBase" id="RU003707"/>
    </source>
</evidence>
<reference evidence="3" key="1">
    <citation type="journal article" date="2020" name="mSystems">
        <title>Genome- and Community-Level Interaction Insights into Carbon Utilization and Element Cycling Functions of Hydrothermarchaeota in Hydrothermal Sediment.</title>
        <authorList>
            <person name="Zhou Z."/>
            <person name="Liu Y."/>
            <person name="Xu W."/>
            <person name="Pan J."/>
            <person name="Luo Z.H."/>
            <person name="Li M."/>
        </authorList>
    </citation>
    <scope>NUCLEOTIDE SEQUENCE [LARGE SCALE GENOMIC DNA]</scope>
    <source>
        <strain evidence="3">SpSt-243</strain>
    </source>
</reference>
<dbReference type="Pfam" id="PF00378">
    <property type="entry name" value="ECH_1"/>
    <property type="match status" value="1"/>
</dbReference>
<dbReference type="PROSITE" id="PS00166">
    <property type="entry name" value="ENOYL_COA_HYDRATASE"/>
    <property type="match status" value="1"/>
</dbReference>
<protein>
    <submittedName>
        <fullName evidence="3">p-hydroxycinnamoyl CoA hydratase/lyase</fullName>
        <ecNumber evidence="3">4.1.2.41</ecNumber>
        <ecNumber evidence="3">4.2.1.101</ecNumber>
    </submittedName>
</protein>
<dbReference type="SUPFAM" id="SSF52096">
    <property type="entry name" value="ClpP/crotonase"/>
    <property type="match status" value="1"/>
</dbReference>
<dbReference type="CDD" id="cd06558">
    <property type="entry name" value="crotonase-like"/>
    <property type="match status" value="1"/>
</dbReference>
<dbReference type="InterPro" id="IPR051683">
    <property type="entry name" value="Enoyl-CoA_Hydratase/Isomerase"/>
</dbReference>
<dbReference type="NCBIfam" id="NF006588">
    <property type="entry name" value="PRK09120.1"/>
    <property type="match status" value="1"/>
</dbReference>
<gene>
    <name evidence="3" type="ORF">ENP70_07390</name>
</gene>
<evidence type="ECO:0000313" key="3">
    <source>
        <dbReference type="EMBL" id="HEB43510.1"/>
    </source>
</evidence>
<dbReference type="AlphaFoldDB" id="A0A7C1P0U7"/>
<dbReference type="GO" id="GO:0008300">
    <property type="term" value="P:isoprenoid catabolic process"/>
    <property type="evidence" value="ECO:0007669"/>
    <property type="project" value="TreeGrafter"/>
</dbReference>
<dbReference type="PANTHER" id="PTHR42964:SF1">
    <property type="entry name" value="POLYKETIDE BIOSYNTHESIS ENOYL-COA HYDRATASE PKSH-RELATED"/>
    <property type="match status" value="1"/>
</dbReference>
<dbReference type="EC" id="4.1.2.41" evidence="3"/>
<comment type="similarity">
    <text evidence="1 2">Belongs to the enoyl-CoA hydratase/isomerase family.</text>
</comment>
<dbReference type="EC" id="4.2.1.101" evidence="3"/>
<dbReference type="PANTHER" id="PTHR42964">
    <property type="entry name" value="ENOYL-COA HYDRATASE"/>
    <property type="match status" value="1"/>
</dbReference>
<dbReference type="EMBL" id="DSKI01000383">
    <property type="protein sequence ID" value="HEB43510.1"/>
    <property type="molecule type" value="Genomic_DNA"/>
</dbReference>
<evidence type="ECO:0000256" key="1">
    <source>
        <dbReference type="ARBA" id="ARBA00005254"/>
    </source>
</evidence>
<dbReference type="InterPro" id="IPR029045">
    <property type="entry name" value="ClpP/crotonase-like_dom_sf"/>
</dbReference>
<name>A0A7C1P0U7_9HYPH</name>
<dbReference type="InterPro" id="IPR018376">
    <property type="entry name" value="Enoyl-CoA_hyd/isom_CS"/>
</dbReference>
<keyword evidence="3" id="KW-0456">Lyase</keyword>
<proteinExistence type="inferred from homology"/>
<comment type="caution">
    <text evidence="3">The sequence shown here is derived from an EMBL/GenBank/DDBJ whole genome shotgun (WGS) entry which is preliminary data.</text>
</comment>
<dbReference type="Gene3D" id="3.90.226.10">
    <property type="entry name" value="2-enoyl-CoA Hydratase, Chain A, domain 1"/>
    <property type="match status" value="1"/>
</dbReference>
<organism evidence="3">
    <name type="scientific">Agrobacterium albertimagni</name>
    <dbReference type="NCBI Taxonomy" id="147266"/>
    <lineage>
        <taxon>Bacteria</taxon>
        <taxon>Pseudomonadati</taxon>
        <taxon>Pseudomonadota</taxon>
        <taxon>Alphaproteobacteria</taxon>
        <taxon>Hyphomicrobiales</taxon>
        <taxon>Rhizobiaceae</taxon>
        <taxon>Rhizobium/Agrobacterium group</taxon>
        <taxon>Agrobacterium</taxon>
    </lineage>
</organism>